<dbReference type="SUPFAM" id="SSF49785">
    <property type="entry name" value="Galactose-binding domain-like"/>
    <property type="match status" value="1"/>
</dbReference>
<dbReference type="InterPro" id="IPR006104">
    <property type="entry name" value="Glyco_hydro_2_N"/>
</dbReference>
<dbReference type="Proteomes" id="UP000192582">
    <property type="component" value="Unassembled WGS sequence"/>
</dbReference>
<dbReference type="Pfam" id="PF00703">
    <property type="entry name" value="Glyco_hydro_2"/>
    <property type="match status" value="1"/>
</dbReference>
<dbReference type="PANTHER" id="PTHR42732">
    <property type="entry name" value="BETA-GALACTOSIDASE"/>
    <property type="match status" value="1"/>
</dbReference>
<keyword evidence="2" id="KW-0378">Hydrolase</keyword>
<proteinExistence type="inferred from homology"/>
<dbReference type="PANTHER" id="PTHR42732:SF3">
    <property type="entry name" value="HYDROLASE"/>
    <property type="match status" value="1"/>
</dbReference>
<dbReference type="Gene3D" id="3.20.20.80">
    <property type="entry name" value="Glycosidases"/>
    <property type="match status" value="1"/>
</dbReference>
<dbReference type="InterPro" id="IPR036156">
    <property type="entry name" value="Beta-gal/glucu_dom_sf"/>
</dbReference>
<evidence type="ECO:0000313" key="8">
    <source>
        <dbReference type="EMBL" id="SMB92057.1"/>
    </source>
</evidence>
<feature type="domain" description="Glycosyl hydrolases family 2 sugar binding" evidence="7">
    <location>
        <begin position="65"/>
        <end position="133"/>
    </location>
</feature>
<dbReference type="InterPro" id="IPR013783">
    <property type="entry name" value="Ig-like_fold"/>
</dbReference>
<dbReference type="EMBL" id="FWWU01000009">
    <property type="protein sequence ID" value="SMB92057.1"/>
    <property type="molecule type" value="Genomic_DNA"/>
</dbReference>
<evidence type="ECO:0000313" key="9">
    <source>
        <dbReference type="Proteomes" id="UP000192582"/>
    </source>
</evidence>
<evidence type="ECO:0000256" key="2">
    <source>
        <dbReference type="ARBA" id="ARBA00022801"/>
    </source>
</evidence>
<evidence type="ECO:0000259" key="6">
    <source>
        <dbReference type="Pfam" id="PF02836"/>
    </source>
</evidence>
<accession>A0A1W1VF85</accession>
<dbReference type="InterPro" id="IPR006103">
    <property type="entry name" value="Glyco_hydro_2_cat"/>
</dbReference>
<reference evidence="8 9" key="1">
    <citation type="submission" date="2017-04" db="EMBL/GenBank/DDBJ databases">
        <authorList>
            <person name="Afonso C.L."/>
            <person name="Miller P.J."/>
            <person name="Scott M.A."/>
            <person name="Spackman E."/>
            <person name="Goraichik I."/>
            <person name="Dimitrov K.M."/>
            <person name="Suarez D.L."/>
            <person name="Swayne D.E."/>
        </authorList>
    </citation>
    <scope>NUCLEOTIDE SEQUENCE [LARGE SCALE GENOMIC DNA]</scope>
    <source>
        <strain evidence="8 9">KR-140</strain>
    </source>
</reference>
<dbReference type="InterPro" id="IPR017853">
    <property type="entry name" value="GH"/>
</dbReference>
<evidence type="ECO:0000256" key="1">
    <source>
        <dbReference type="ARBA" id="ARBA00007401"/>
    </source>
</evidence>
<organism evidence="8 9">
    <name type="scientific">Deinococcus hopiensis KR-140</name>
    <dbReference type="NCBI Taxonomy" id="695939"/>
    <lineage>
        <taxon>Bacteria</taxon>
        <taxon>Thermotogati</taxon>
        <taxon>Deinococcota</taxon>
        <taxon>Deinococci</taxon>
        <taxon>Deinococcales</taxon>
        <taxon>Deinococcaceae</taxon>
        <taxon>Deinococcus</taxon>
    </lineage>
</organism>
<dbReference type="Pfam" id="PF02837">
    <property type="entry name" value="Glyco_hydro_2_N"/>
    <property type="match status" value="1"/>
</dbReference>
<dbReference type="Pfam" id="PF02836">
    <property type="entry name" value="Glyco_hydro_2_C"/>
    <property type="match status" value="1"/>
</dbReference>
<dbReference type="InterPro" id="IPR051913">
    <property type="entry name" value="GH2_Domain-Containing"/>
</dbReference>
<dbReference type="SUPFAM" id="SSF49303">
    <property type="entry name" value="beta-Galactosidase/glucuronidase domain"/>
    <property type="match status" value="1"/>
</dbReference>
<keyword evidence="3" id="KW-0326">Glycosidase</keyword>
<dbReference type="Gene3D" id="2.60.120.260">
    <property type="entry name" value="Galactose-binding domain-like"/>
    <property type="match status" value="1"/>
</dbReference>
<protein>
    <submittedName>
        <fullName evidence="8">Beta-galactosidase/beta-glucuronidase</fullName>
    </submittedName>
</protein>
<keyword evidence="9" id="KW-1185">Reference proteome</keyword>
<feature type="domain" description="Glycoside hydrolase family 2 immunoglobulin-like beta-sandwich" evidence="5">
    <location>
        <begin position="178"/>
        <end position="284"/>
    </location>
</feature>
<feature type="domain" description="Glycoside hydrolase family 2 catalytic" evidence="6">
    <location>
        <begin position="290"/>
        <end position="503"/>
    </location>
</feature>
<dbReference type="AlphaFoldDB" id="A0A1W1VF85"/>
<dbReference type="SUPFAM" id="SSF51445">
    <property type="entry name" value="(Trans)glycosidases"/>
    <property type="match status" value="1"/>
</dbReference>
<evidence type="ECO:0000259" key="7">
    <source>
        <dbReference type="Pfam" id="PF02837"/>
    </source>
</evidence>
<dbReference type="OrthoDB" id="9762066at2"/>
<dbReference type="SMR" id="A0A1W1VF85"/>
<name>A0A1W1VF85_9DEIO</name>
<dbReference type="Gene3D" id="2.60.40.10">
    <property type="entry name" value="Immunoglobulins"/>
    <property type="match status" value="1"/>
</dbReference>
<dbReference type="RefSeq" id="WP_084048893.1">
    <property type="nucleotide sequence ID" value="NZ_FWWU01000009.1"/>
</dbReference>
<evidence type="ECO:0000256" key="4">
    <source>
        <dbReference type="SAM" id="MobiDB-lite"/>
    </source>
</evidence>
<dbReference type="InterPro" id="IPR006102">
    <property type="entry name" value="Ig-like_GH2"/>
</dbReference>
<comment type="similarity">
    <text evidence="1">Belongs to the glycosyl hydrolase 2 family.</text>
</comment>
<dbReference type="STRING" id="695939.SAMN00790413_01425"/>
<dbReference type="GO" id="GO:0005975">
    <property type="term" value="P:carbohydrate metabolic process"/>
    <property type="evidence" value="ECO:0007669"/>
    <property type="project" value="InterPro"/>
</dbReference>
<evidence type="ECO:0000259" key="5">
    <source>
        <dbReference type="Pfam" id="PF00703"/>
    </source>
</evidence>
<evidence type="ECO:0000256" key="3">
    <source>
        <dbReference type="ARBA" id="ARBA00023295"/>
    </source>
</evidence>
<dbReference type="InterPro" id="IPR008979">
    <property type="entry name" value="Galactose-bd-like_sf"/>
</dbReference>
<sequence length="615" mass="70164">MNTYPAHPRPQLQREGWRSLDGAWQFAYDDAAQWRTPAEVAFDRKIVVPYPPESVRSRIHDEGFHPVVWYARRVTLDPAERTGRVLVHFGAVDYAARVWANGVPVATHEGGHTPFTADITETIGEEGVVDLVVRAEDDPHDLTQPRGKQDWQREPHIIWYPRTTGIWQTVWLESVPETRLDTLRWTPHLDQWELSLDVRVSGPLKAGLRLRVTLFAEDRELAEDTYKLTARDITRRIAIPDPGIDDARNDLLWSPEHPQLLQATVELLDGDAVVDRVVSYTALRSVATDGQRFLLNGQPYFLKMVLDQGYWPESLMTATDEELRRDVELTKRLGFNGARKHQKIEDPRWLYWCDVLGLLVWEEMPSPYRFTPEGVERLTREWTEAIRRDRSHPCIVAWVPFNESWGVPDLPSNGAHRDYVRALYHLTKTLDPTRPVIGNDGWEHVATDLLGIHDYAHVPEVLRERYGSFGALAGVLTQPWGRQLLLDGFTAEGKPAILSEFGGIAYSVEDQRGWGYHRAADSGAFLELYEGLLGAVHDCDALAGFCYTQLTDTFQEKNGLLTEDREPKADLPRLALAARGPRQAWEIDRDPEPHPLGYADRWRKRQGAAQPETAQ</sequence>
<feature type="region of interest" description="Disordered" evidence="4">
    <location>
        <begin position="581"/>
        <end position="615"/>
    </location>
</feature>
<dbReference type="GO" id="GO:0004553">
    <property type="term" value="F:hydrolase activity, hydrolyzing O-glycosyl compounds"/>
    <property type="evidence" value="ECO:0007669"/>
    <property type="project" value="InterPro"/>
</dbReference>
<gene>
    <name evidence="8" type="ORF">SAMN00790413_01425</name>
</gene>